<dbReference type="InterPro" id="IPR029058">
    <property type="entry name" value="AB_hydrolase_fold"/>
</dbReference>
<dbReference type="PANTHER" id="PTHR43433:SF1">
    <property type="entry name" value="BLL5160 PROTEIN"/>
    <property type="match status" value="1"/>
</dbReference>
<proteinExistence type="predicted"/>
<gene>
    <name evidence="2" type="ORF">BAVI_02594</name>
</gene>
<accession>A0AB94ITP2</accession>
<reference evidence="2 3" key="1">
    <citation type="journal article" date="2014" name="Environ. Microbiol.">
        <title>The nitrate-ammonifying and nosZ-carrying bacterium Bacillus vireti is a potent source and sink for nitric and nitrous oxide under high nitrate conditions.</title>
        <authorList>
            <person name="Mania D."/>
            <person name="Heylen K."/>
            <person name="van Spanning R.J."/>
            <person name="Frostegard A."/>
        </authorList>
    </citation>
    <scope>NUCLEOTIDE SEQUENCE [LARGE SCALE GENOMIC DNA]</scope>
    <source>
        <strain evidence="2 3">LMG 21834</strain>
    </source>
</reference>
<name>A0AB94ITP2_9BACI</name>
<evidence type="ECO:0000313" key="3">
    <source>
        <dbReference type="Proteomes" id="UP000018877"/>
    </source>
</evidence>
<dbReference type="EMBL" id="ALAN01000017">
    <property type="protein sequence ID" value="ETI70415.1"/>
    <property type="molecule type" value="Genomic_DNA"/>
</dbReference>
<dbReference type="AlphaFoldDB" id="A0AB94ITP2"/>
<dbReference type="Pfam" id="PF00561">
    <property type="entry name" value="Abhydrolase_1"/>
    <property type="match status" value="1"/>
</dbReference>
<evidence type="ECO:0000259" key="1">
    <source>
        <dbReference type="Pfam" id="PF00561"/>
    </source>
</evidence>
<evidence type="ECO:0000313" key="2">
    <source>
        <dbReference type="EMBL" id="ETI70415.1"/>
    </source>
</evidence>
<protein>
    <submittedName>
        <fullName evidence="2">Aromatic hydrocarbon catabolism protein</fullName>
    </submittedName>
</protein>
<feature type="domain" description="AB hydrolase-1" evidence="1">
    <location>
        <begin position="39"/>
        <end position="279"/>
    </location>
</feature>
<keyword evidence="3" id="KW-1185">Reference proteome</keyword>
<dbReference type="Proteomes" id="UP000018877">
    <property type="component" value="Unassembled WGS sequence"/>
</dbReference>
<sequence>MAKLDGKVQKGERLMERIIKLFSFEGLSIEYSIIGKGEPIFVMHGGHSNCHEEFGYKALVENGFSVITPSRAGYGGTSKEVGKSLATACSQYSRLLAHLNIEKVHVLAISAGGPSGIYFAAHYPELVASLTLQSAVTKEWLTPKDKEYKAARILFRPKVEKYTWKLISLMNNRFPQFIFRQMFPSFSNLTYDEAKSKVNNGDVEAIRKMNNRQRSGNGFFIDLIQVNEISSKDLQAVCCPTLIMHSKHDGSVPLEHAYYANENILGSELCLLDSWGHLIWLGKSAGETDINLITFLNSNGILGIGKY</sequence>
<organism evidence="2 3">
    <name type="scientific">Neobacillus vireti LMG 21834</name>
    <dbReference type="NCBI Taxonomy" id="1131730"/>
    <lineage>
        <taxon>Bacteria</taxon>
        <taxon>Bacillati</taxon>
        <taxon>Bacillota</taxon>
        <taxon>Bacilli</taxon>
        <taxon>Bacillales</taxon>
        <taxon>Bacillaceae</taxon>
        <taxon>Neobacillus</taxon>
    </lineage>
</organism>
<dbReference type="PANTHER" id="PTHR43433">
    <property type="entry name" value="HYDROLASE, ALPHA/BETA FOLD FAMILY PROTEIN"/>
    <property type="match status" value="1"/>
</dbReference>
<comment type="caution">
    <text evidence="2">The sequence shown here is derived from an EMBL/GenBank/DDBJ whole genome shotgun (WGS) entry which is preliminary data.</text>
</comment>
<dbReference type="InterPro" id="IPR000073">
    <property type="entry name" value="AB_hydrolase_1"/>
</dbReference>
<dbReference type="Gene3D" id="3.40.50.1820">
    <property type="entry name" value="alpha/beta hydrolase"/>
    <property type="match status" value="1"/>
</dbReference>
<dbReference type="SUPFAM" id="SSF53474">
    <property type="entry name" value="alpha/beta-Hydrolases"/>
    <property type="match status" value="1"/>
</dbReference>
<dbReference type="InterPro" id="IPR050471">
    <property type="entry name" value="AB_hydrolase"/>
</dbReference>